<gene>
    <name evidence="6" type="primary">hcaR</name>
    <name evidence="6" type="ORF">NCTC13093_01226</name>
</gene>
<evidence type="ECO:0000313" key="7">
    <source>
        <dbReference type="Proteomes" id="UP000250086"/>
    </source>
</evidence>
<dbReference type="InterPro" id="IPR050950">
    <property type="entry name" value="HTH-type_LysR_regulators"/>
</dbReference>
<evidence type="ECO:0000256" key="2">
    <source>
        <dbReference type="ARBA" id="ARBA00023015"/>
    </source>
</evidence>
<evidence type="ECO:0000256" key="1">
    <source>
        <dbReference type="ARBA" id="ARBA00009437"/>
    </source>
</evidence>
<dbReference type="InterPro" id="IPR000847">
    <property type="entry name" value="LysR_HTH_N"/>
</dbReference>
<dbReference type="RefSeq" id="WP_113743976.1">
    <property type="nucleotide sequence ID" value="NZ_UAPV01000001.1"/>
</dbReference>
<dbReference type="PANTHER" id="PTHR30419">
    <property type="entry name" value="HTH-TYPE TRANSCRIPTIONAL REGULATOR YBHD"/>
    <property type="match status" value="1"/>
</dbReference>
<feature type="domain" description="HTH lysR-type" evidence="5">
    <location>
        <begin position="1"/>
        <end position="58"/>
    </location>
</feature>
<dbReference type="InterPro" id="IPR036390">
    <property type="entry name" value="WH_DNA-bd_sf"/>
</dbReference>
<dbReference type="PROSITE" id="PS50931">
    <property type="entry name" value="HTH_LYSR"/>
    <property type="match status" value="1"/>
</dbReference>
<proteinExistence type="inferred from homology"/>
<name>A0A2X0V5U0_9GAMM</name>
<organism evidence="6 7">
    <name type="scientific">Anaerobiospirillum thomasii</name>
    <dbReference type="NCBI Taxonomy" id="179995"/>
    <lineage>
        <taxon>Bacteria</taxon>
        <taxon>Pseudomonadati</taxon>
        <taxon>Pseudomonadota</taxon>
        <taxon>Gammaproteobacteria</taxon>
        <taxon>Aeromonadales</taxon>
        <taxon>Succinivibrionaceae</taxon>
        <taxon>Anaerobiospirillum</taxon>
    </lineage>
</organism>
<protein>
    <submittedName>
        <fullName evidence="6">Hca operon transcriptional activator</fullName>
    </submittedName>
</protein>
<evidence type="ECO:0000259" key="5">
    <source>
        <dbReference type="PROSITE" id="PS50931"/>
    </source>
</evidence>
<dbReference type="EMBL" id="UAPV01000001">
    <property type="protein sequence ID" value="SPT69839.1"/>
    <property type="molecule type" value="Genomic_DNA"/>
</dbReference>
<dbReference type="Pfam" id="PF00126">
    <property type="entry name" value="HTH_1"/>
    <property type="match status" value="1"/>
</dbReference>
<accession>A0A2X0V5U0</accession>
<evidence type="ECO:0000256" key="3">
    <source>
        <dbReference type="ARBA" id="ARBA00023125"/>
    </source>
</evidence>
<dbReference type="FunFam" id="1.10.10.10:FF:000001">
    <property type="entry name" value="LysR family transcriptional regulator"/>
    <property type="match status" value="1"/>
</dbReference>
<keyword evidence="7" id="KW-1185">Reference proteome</keyword>
<dbReference type="GO" id="GO:0005829">
    <property type="term" value="C:cytosol"/>
    <property type="evidence" value="ECO:0007669"/>
    <property type="project" value="TreeGrafter"/>
</dbReference>
<dbReference type="SUPFAM" id="SSF53850">
    <property type="entry name" value="Periplasmic binding protein-like II"/>
    <property type="match status" value="1"/>
</dbReference>
<keyword evidence="2" id="KW-0805">Transcription regulation</keyword>
<dbReference type="SUPFAM" id="SSF46785">
    <property type="entry name" value="Winged helix' DNA-binding domain"/>
    <property type="match status" value="1"/>
</dbReference>
<dbReference type="Gene3D" id="1.10.10.10">
    <property type="entry name" value="Winged helix-like DNA-binding domain superfamily/Winged helix DNA-binding domain"/>
    <property type="match status" value="1"/>
</dbReference>
<evidence type="ECO:0000313" key="6">
    <source>
        <dbReference type="EMBL" id="SPT69839.1"/>
    </source>
</evidence>
<evidence type="ECO:0000256" key="4">
    <source>
        <dbReference type="ARBA" id="ARBA00023163"/>
    </source>
</evidence>
<dbReference type="Proteomes" id="UP000250086">
    <property type="component" value="Unassembled WGS sequence"/>
</dbReference>
<comment type="similarity">
    <text evidence="1">Belongs to the LysR transcriptional regulatory family.</text>
</comment>
<dbReference type="GO" id="GO:0003700">
    <property type="term" value="F:DNA-binding transcription factor activity"/>
    <property type="evidence" value="ECO:0007669"/>
    <property type="project" value="InterPro"/>
</dbReference>
<dbReference type="InterPro" id="IPR036388">
    <property type="entry name" value="WH-like_DNA-bd_sf"/>
</dbReference>
<dbReference type="AlphaFoldDB" id="A0A2X0V5U0"/>
<keyword evidence="4" id="KW-0804">Transcription</keyword>
<keyword evidence="3" id="KW-0238">DNA-binding</keyword>
<dbReference type="PANTHER" id="PTHR30419:SF8">
    <property type="entry name" value="NITROGEN ASSIMILATION TRANSCRIPTIONAL ACTIVATOR-RELATED"/>
    <property type="match status" value="1"/>
</dbReference>
<reference evidence="6 7" key="1">
    <citation type="submission" date="2018-06" db="EMBL/GenBank/DDBJ databases">
        <authorList>
            <consortium name="Pathogen Informatics"/>
            <person name="Doyle S."/>
        </authorList>
    </citation>
    <scope>NUCLEOTIDE SEQUENCE [LARGE SCALE GENOMIC DNA]</scope>
    <source>
        <strain evidence="6 7">NCTC13093</strain>
    </source>
</reference>
<sequence length="298" mass="33602">MLFTYLKAFITVADLGSFNKAAEELNLTTTAIMKRINKLESEVGAKLLVRDNNGVTLTQAGKSFFQDAQYIKRHIEDSIVRAQQIEKSEKTLKIGVTQLTPTNYFMDVWPFISQYCPDLNLELVPIDYVLGSNCSTFSSHTDSLDAMLGSFDQSMLDFFNCSGITICSLPLCLCASESNYLSSKEHLTLSDLKGQRVHMLKKQAGIGSTLDNVYRNFIELGADIVEFESYNIDLLKEIDTCNDLLLCFPNIVNIYPQLKKLDLDLNETMSFGLIHTKELSASLHSFISAFERHQKDLR</sequence>
<dbReference type="GO" id="GO:0003677">
    <property type="term" value="F:DNA binding"/>
    <property type="evidence" value="ECO:0007669"/>
    <property type="project" value="UniProtKB-KW"/>
</dbReference>